<feature type="compositionally biased region" description="Low complexity" evidence="2">
    <location>
        <begin position="70"/>
        <end position="97"/>
    </location>
</feature>
<evidence type="ECO:0000256" key="2">
    <source>
        <dbReference type="SAM" id="MobiDB-lite"/>
    </source>
</evidence>
<dbReference type="Proteomes" id="UP000738325">
    <property type="component" value="Unassembled WGS sequence"/>
</dbReference>
<proteinExistence type="predicted"/>
<organism evidence="3 4">
    <name type="scientific">Dissophora globulifera</name>
    <dbReference type="NCBI Taxonomy" id="979702"/>
    <lineage>
        <taxon>Eukaryota</taxon>
        <taxon>Fungi</taxon>
        <taxon>Fungi incertae sedis</taxon>
        <taxon>Mucoromycota</taxon>
        <taxon>Mortierellomycotina</taxon>
        <taxon>Mortierellomycetes</taxon>
        <taxon>Mortierellales</taxon>
        <taxon>Mortierellaceae</taxon>
        <taxon>Dissophora</taxon>
    </lineage>
</organism>
<protein>
    <submittedName>
        <fullName evidence="3">Uncharacterized protein</fullName>
    </submittedName>
</protein>
<gene>
    <name evidence="3" type="ORF">BGZ99_009336</name>
</gene>
<comment type="caution">
    <text evidence="3">The sequence shown here is derived from an EMBL/GenBank/DDBJ whole genome shotgun (WGS) entry which is preliminary data.</text>
</comment>
<feature type="compositionally biased region" description="Low complexity" evidence="2">
    <location>
        <begin position="312"/>
        <end position="321"/>
    </location>
</feature>
<feature type="compositionally biased region" description="Low complexity" evidence="2">
    <location>
        <begin position="50"/>
        <end position="61"/>
    </location>
</feature>
<sequence length="548" mass="58151">MAPEKETHASAAISSHDGPVIAALETLNSAMASAAATAAAAAAAATSVLTSTSSVPTNSNSHDNSNRDGSTSMPITTAATTSAPSSSSSTLARTSSTLASTSAPGAVSIITSGSVGSQTSYPSSPTASGSSTAVYQYSSSPVDHNNNKLEKCPALFKCPVSENPDVDPSKKRKRTGSIKCNCPAFIKMRKQFVDEEVIIEYFWKHEGHIPDVMEDIKAHRLPQDLKSWIRRRVEEGSEWKAVKIMLMEGSPLLDELHPMTKENVKSLVQACYGHYANTARLLRKTRESGNAPPSSSGSDGTRHPPSNKRTTSSASSPSAVSEEQDRKRRLTTHTSVSAEESTTATRRHTVNGNNQPGGSIDSGGGDGQTLAIHSISTSTNNNASGGDSRVAIGSDPSHLQLFSLNESLLSAEALSRAIREQAAGGRRQGQAGSSSSDGGAQGLTGSAASMSGSQSRALRRGGNLSERELAQRQDNQEEGQEEEEAGEARNPRDMMMEMLRAIAELHQQMEEATEEEEVTQEEAAQIIESFVLPIRLMKDALERSRTSH</sequence>
<feature type="compositionally biased region" description="Basic and acidic residues" evidence="2">
    <location>
        <begin position="465"/>
        <end position="475"/>
    </location>
</feature>
<dbReference type="EMBL" id="JAAAIP010000079">
    <property type="protein sequence ID" value="KAG0326589.1"/>
    <property type="molecule type" value="Genomic_DNA"/>
</dbReference>
<keyword evidence="1" id="KW-0175">Coiled coil</keyword>
<feature type="compositionally biased region" description="Polar residues" evidence="2">
    <location>
        <begin position="443"/>
        <end position="456"/>
    </location>
</feature>
<evidence type="ECO:0000313" key="3">
    <source>
        <dbReference type="EMBL" id="KAG0326589.1"/>
    </source>
</evidence>
<name>A0A9P6RQQ8_9FUNG</name>
<dbReference type="OrthoDB" id="2337740at2759"/>
<feature type="region of interest" description="Disordered" evidence="2">
    <location>
        <begin position="50"/>
        <end position="97"/>
    </location>
</feature>
<feature type="region of interest" description="Disordered" evidence="2">
    <location>
        <begin position="421"/>
        <end position="493"/>
    </location>
</feature>
<feature type="compositionally biased region" description="Low complexity" evidence="2">
    <location>
        <begin position="332"/>
        <end position="344"/>
    </location>
</feature>
<feature type="region of interest" description="Disordered" evidence="2">
    <location>
        <begin position="285"/>
        <end position="371"/>
    </location>
</feature>
<feature type="compositionally biased region" description="Low complexity" evidence="2">
    <location>
        <begin position="421"/>
        <end position="438"/>
    </location>
</feature>
<evidence type="ECO:0000256" key="1">
    <source>
        <dbReference type="SAM" id="Coils"/>
    </source>
</evidence>
<reference evidence="3" key="1">
    <citation type="journal article" date="2020" name="Fungal Divers.">
        <title>Resolving the Mortierellaceae phylogeny through synthesis of multi-gene phylogenetics and phylogenomics.</title>
        <authorList>
            <person name="Vandepol N."/>
            <person name="Liber J."/>
            <person name="Desiro A."/>
            <person name="Na H."/>
            <person name="Kennedy M."/>
            <person name="Barry K."/>
            <person name="Grigoriev I.V."/>
            <person name="Miller A.N."/>
            <person name="O'Donnell K."/>
            <person name="Stajich J.E."/>
            <person name="Bonito G."/>
        </authorList>
    </citation>
    <scope>NUCLEOTIDE SEQUENCE</scope>
    <source>
        <strain evidence="3">REB-010B</strain>
    </source>
</reference>
<feature type="coiled-coil region" evidence="1">
    <location>
        <begin position="495"/>
        <end position="529"/>
    </location>
</feature>
<accession>A0A9P6RQQ8</accession>
<keyword evidence="4" id="KW-1185">Reference proteome</keyword>
<feature type="compositionally biased region" description="Low complexity" evidence="2">
    <location>
        <begin position="119"/>
        <end position="133"/>
    </location>
</feature>
<dbReference type="AlphaFoldDB" id="A0A9P6RQQ8"/>
<evidence type="ECO:0000313" key="4">
    <source>
        <dbReference type="Proteomes" id="UP000738325"/>
    </source>
</evidence>
<feature type="region of interest" description="Disordered" evidence="2">
    <location>
        <begin position="113"/>
        <end position="140"/>
    </location>
</feature>
<feature type="compositionally biased region" description="Acidic residues" evidence="2">
    <location>
        <begin position="476"/>
        <end position="485"/>
    </location>
</feature>